<dbReference type="AlphaFoldDB" id="A0A085BIE1"/>
<dbReference type="SUPFAM" id="SSF55486">
    <property type="entry name" value="Metalloproteases ('zincins'), catalytic domain"/>
    <property type="match status" value="1"/>
</dbReference>
<dbReference type="NCBIfam" id="TIGR04183">
    <property type="entry name" value="Por_Secre_tail"/>
    <property type="match status" value="1"/>
</dbReference>
<reference evidence="5 6" key="1">
    <citation type="submission" date="2014-07" db="EMBL/GenBank/DDBJ databases">
        <title>Epilithonimonas lactis LMG 22401 Genome.</title>
        <authorList>
            <person name="Pipes S.E."/>
            <person name="Stropko S.J."/>
        </authorList>
    </citation>
    <scope>NUCLEOTIDE SEQUENCE [LARGE SCALE GENOMIC DNA]</scope>
    <source>
        <strain evidence="5 6">LMG 24401</strain>
    </source>
</reference>
<protein>
    <recommendedName>
        <fullName evidence="7">Por secretion system C-terminal sorting domain-containing protein</fullName>
    </recommendedName>
</protein>
<dbReference type="InterPro" id="IPR003961">
    <property type="entry name" value="FN3_dom"/>
</dbReference>
<comment type="caution">
    <text evidence="5">The sequence shown here is derived from an EMBL/GenBank/DDBJ whole genome shotgun (WGS) entry which is preliminary data.</text>
</comment>
<dbReference type="OrthoDB" id="1182309at2"/>
<evidence type="ECO:0000256" key="2">
    <source>
        <dbReference type="ARBA" id="ARBA00023157"/>
    </source>
</evidence>
<dbReference type="SMART" id="SM00042">
    <property type="entry name" value="CUB"/>
    <property type="match status" value="1"/>
</dbReference>
<dbReference type="Gene3D" id="2.60.40.10">
    <property type="entry name" value="Immunoglobulins"/>
    <property type="match status" value="1"/>
</dbReference>
<dbReference type="Pfam" id="PF00431">
    <property type="entry name" value="CUB"/>
    <property type="match status" value="1"/>
</dbReference>
<dbReference type="Gene3D" id="3.40.390.10">
    <property type="entry name" value="Collagenase (Catalytic Domain)"/>
    <property type="match status" value="1"/>
</dbReference>
<evidence type="ECO:0000313" key="6">
    <source>
        <dbReference type="Proteomes" id="UP000028623"/>
    </source>
</evidence>
<dbReference type="InterPro" id="IPR026444">
    <property type="entry name" value="Secre_tail"/>
</dbReference>
<name>A0A085BIE1_9FLAO</name>
<dbReference type="PANTHER" id="PTHR11905:SF159">
    <property type="entry name" value="ADAM METALLOPROTEASE"/>
    <property type="match status" value="1"/>
</dbReference>
<dbReference type="GO" id="GO:0006508">
    <property type="term" value="P:proteolysis"/>
    <property type="evidence" value="ECO:0007669"/>
    <property type="project" value="InterPro"/>
</dbReference>
<dbReference type="STRING" id="421072.SAMN04488097_2587"/>
<dbReference type="Pfam" id="PF18962">
    <property type="entry name" value="Por_Secre_tail"/>
    <property type="match status" value="1"/>
</dbReference>
<dbReference type="InterPro" id="IPR035914">
    <property type="entry name" value="Sperma_CUB_dom_sf"/>
</dbReference>
<organism evidence="5 6">
    <name type="scientific">Epilithonimonas lactis</name>
    <dbReference type="NCBI Taxonomy" id="421072"/>
    <lineage>
        <taxon>Bacteria</taxon>
        <taxon>Pseudomonadati</taxon>
        <taxon>Bacteroidota</taxon>
        <taxon>Flavobacteriia</taxon>
        <taxon>Flavobacteriales</taxon>
        <taxon>Weeksellaceae</taxon>
        <taxon>Chryseobacterium group</taxon>
        <taxon>Epilithonimonas</taxon>
    </lineage>
</organism>
<feature type="domain" description="Peptidase M12B" evidence="4">
    <location>
        <begin position="214"/>
        <end position="397"/>
    </location>
</feature>
<keyword evidence="6" id="KW-1185">Reference proteome</keyword>
<dbReference type="PANTHER" id="PTHR11905">
    <property type="entry name" value="ADAM A DISINTEGRIN AND METALLOPROTEASE DOMAIN"/>
    <property type="match status" value="1"/>
</dbReference>
<dbReference type="InterPro" id="IPR013783">
    <property type="entry name" value="Ig-like_fold"/>
</dbReference>
<keyword evidence="1" id="KW-0732">Signal</keyword>
<sequence>MNRRLQLFVFLVFGVLGFAQSLRPIAKEVNDYHAQRITFKSVVPFSLDNSGKQAIYQQAARDAKVLKLDNKKLSAILSERPEAIEMTFPFEDREITVELVKVDIYSNDFKAETNKKVVTDYKKGVFYRGIIKGDNRSVAAFSFFDNDVIGVASAPNIGNVTLGKAVASEDFVVYNDQKLTGKNPFICAADEMMENEKQKINYKPTSKAPQATNSCVRVYYEVCNKPFQQNNSNVTATINWISAVHNNINTLYVNDGVKMSLKTIFVWETADPYTGTYSQNLAAFRTNRPTFDGDLAHLVNYPSTTSVAYLNSLCGTYKYAYSGINMTYNNVPTYSWTIMAMTHEMGHSLGSPHTHACAWNGDNTPIDGCGAVAGYPETGCDLVGPIPSAGGTIMSYCHLTSVGINLSSGFGEQPGELIRQTVDSKACLGVDCTTACAITVSTLAVSNITKTDVTATITDAASTQWKYRVIKMDGSVVKSGSTNTKVVTVTGLSPNTFYKFEVGTDCSGAFQRSQIFLTEDDWCGKTVTDSGGETANYTDNETWTKTFYPNNGNQKLKMTFQEFDLEEGYDFLTIRNGLATSPVFSGANNLSGTTLPGSYESTHATGAITITFRSDGGVTAKGFKANLSCAVLAIDDLSNSKEMSVSPNPVKSNFKIQGNDKIEVVKVFDNSGKLIKTFDANSVSKNDYDVSKLKTGNYVIMIKTDKETLTKKIIKE</sequence>
<evidence type="ECO:0000313" key="5">
    <source>
        <dbReference type="EMBL" id="KFC22236.1"/>
    </source>
</evidence>
<dbReference type="Gene3D" id="2.60.120.290">
    <property type="entry name" value="Spermadhesin, CUB domain"/>
    <property type="match status" value="1"/>
</dbReference>
<gene>
    <name evidence="5" type="ORF">IO89_09845</name>
</gene>
<evidence type="ECO:0000259" key="3">
    <source>
        <dbReference type="PROSITE" id="PS01180"/>
    </source>
</evidence>
<dbReference type="Pfam" id="PF13688">
    <property type="entry name" value="Reprolysin_5"/>
    <property type="match status" value="1"/>
</dbReference>
<dbReference type="InterPro" id="IPR001590">
    <property type="entry name" value="Peptidase_M12B"/>
</dbReference>
<dbReference type="eggNOG" id="COG4935">
    <property type="taxonomic scope" value="Bacteria"/>
</dbReference>
<dbReference type="eggNOG" id="COG3292">
    <property type="taxonomic scope" value="Bacteria"/>
</dbReference>
<proteinExistence type="predicted"/>
<dbReference type="InterPro" id="IPR000859">
    <property type="entry name" value="CUB_dom"/>
</dbReference>
<accession>A0A085BIE1</accession>
<dbReference type="RefSeq" id="WP_034975756.1">
    <property type="nucleotide sequence ID" value="NZ_FOFI01000003.1"/>
</dbReference>
<dbReference type="InterPro" id="IPR024079">
    <property type="entry name" value="MetalloPept_cat_dom_sf"/>
</dbReference>
<dbReference type="CDD" id="cd00041">
    <property type="entry name" value="CUB"/>
    <property type="match status" value="1"/>
</dbReference>
<dbReference type="EMBL" id="JPLY01000003">
    <property type="protein sequence ID" value="KFC22236.1"/>
    <property type="molecule type" value="Genomic_DNA"/>
</dbReference>
<feature type="domain" description="CUB" evidence="3">
    <location>
        <begin position="506"/>
        <end position="630"/>
    </location>
</feature>
<evidence type="ECO:0008006" key="7">
    <source>
        <dbReference type="Google" id="ProtNLM"/>
    </source>
</evidence>
<evidence type="ECO:0000259" key="4">
    <source>
        <dbReference type="PROSITE" id="PS50215"/>
    </source>
</evidence>
<dbReference type="SUPFAM" id="SSF49854">
    <property type="entry name" value="Spermadhesin, CUB domain"/>
    <property type="match status" value="1"/>
</dbReference>
<evidence type="ECO:0000256" key="1">
    <source>
        <dbReference type="ARBA" id="ARBA00022729"/>
    </source>
</evidence>
<dbReference type="GO" id="GO:0004222">
    <property type="term" value="F:metalloendopeptidase activity"/>
    <property type="evidence" value="ECO:0007669"/>
    <property type="project" value="InterPro"/>
</dbReference>
<dbReference type="PROSITE" id="PS01180">
    <property type="entry name" value="CUB"/>
    <property type="match status" value="1"/>
</dbReference>
<dbReference type="Proteomes" id="UP000028623">
    <property type="component" value="Unassembled WGS sequence"/>
</dbReference>
<keyword evidence="2" id="KW-1015">Disulfide bond</keyword>
<dbReference type="CDD" id="cd00063">
    <property type="entry name" value="FN3"/>
    <property type="match status" value="1"/>
</dbReference>
<dbReference type="PROSITE" id="PS50215">
    <property type="entry name" value="ADAM_MEPRO"/>
    <property type="match status" value="1"/>
</dbReference>